<dbReference type="PANTHER" id="PTHR42756:SF2">
    <property type="entry name" value="MARR FAMILY REGULATORY PROTEIN"/>
    <property type="match status" value="1"/>
</dbReference>
<organism evidence="5 6">
    <name type="scientific">Lacrimispora algidixylanolytica</name>
    <dbReference type="NCBI Taxonomy" id="94868"/>
    <lineage>
        <taxon>Bacteria</taxon>
        <taxon>Bacillati</taxon>
        <taxon>Bacillota</taxon>
        <taxon>Clostridia</taxon>
        <taxon>Lachnospirales</taxon>
        <taxon>Lachnospiraceae</taxon>
        <taxon>Lacrimispora</taxon>
    </lineage>
</organism>
<keyword evidence="2" id="KW-0238">DNA-binding</keyword>
<dbReference type="InterPro" id="IPR023187">
    <property type="entry name" value="Tscrpt_reg_MarR-type_CS"/>
</dbReference>
<keyword evidence="1" id="KW-0805">Transcription regulation</keyword>
<evidence type="ECO:0000256" key="1">
    <source>
        <dbReference type="ARBA" id="ARBA00023015"/>
    </source>
</evidence>
<dbReference type="RefSeq" id="WP_120195927.1">
    <property type="nucleotide sequence ID" value="NZ_MCIA01000007.1"/>
</dbReference>
<proteinExistence type="predicted"/>
<dbReference type="Gene3D" id="1.10.10.10">
    <property type="entry name" value="Winged helix-like DNA-binding domain superfamily/Winged helix DNA-binding domain"/>
    <property type="match status" value="1"/>
</dbReference>
<dbReference type="InterPro" id="IPR036390">
    <property type="entry name" value="WH_DNA-bd_sf"/>
</dbReference>
<comment type="caution">
    <text evidence="5">The sequence shown here is derived from an EMBL/GenBank/DDBJ whole genome shotgun (WGS) entry which is preliminary data.</text>
</comment>
<dbReference type="SUPFAM" id="SSF46785">
    <property type="entry name" value="Winged helix' DNA-binding domain"/>
    <property type="match status" value="1"/>
</dbReference>
<dbReference type="SMART" id="SM00347">
    <property type="entry name" value="HTH_MARR"/>
    <property type="match status" value="1"/>
</dbReference>
<accession>A0A419T7E8</accession>
<evidence type="ECO:0000313" key="5">
    <source>
        <dbReference type="EMBL" id="RKD33333.1"/>
    </source>
</evidence>
<dbReference type="AlphaFoldDB" id="A0A419T7E8"/>
<protein>
    <submittedName>
        <fullName evidence="5">Transcriptional regulator</fullName>
    </submittedName>
</protein>
<dbReference type="PROSITE" id="PS50995">
    <property type="entry name" value="HTH_MARR_2"/>
    <property type="match status" value="1"/>
</dbReference>
<dbReference type="GO" id="GO:0003700">
    <property type="term" value="F:DNA-binding transcription factor activity"/>
    <property type="evidence" value="ECO:0007669"/>
    <property type="project" value="InterPro"/>
</dbReference>
<dbReference type="InterPro" id="IPR000835">
    <property type="entry name" value="HTH_MarR-typ"/>
</dbReference>
<dbReference type="PROSITE" id="PS01117">
    <property type="entry name" value="HTH_MARR_1"/>
    <property type="match status" value="1"/>
</dbReference>
<reference evidence="5 6" key="1">
    <citation type="submission" date="2016-08" db="EMBL/GenBank/DDBJ databases">
        <title>A new outlook on sporulation: Clostridium algidixylanolyticum.</title>
        <authorList>
            <person name="Poppleton D.I."/>
            <person name="Gribaldo S."/>
        </authorList>
    </citation>
    <scope>NUCLEOTIDE SEQUENCE [LARGE SCALE GENOMIC DNA]</scope>
    <source>
        <strain evidence="5 6">SPL73</strain>
    </source>
</reference>
<evidence type="ECO:0000256" key="2">
    <source>
        <dbReference type="ARBA" id="ARBA00023125"/>
    </source>
</evidence>
<dbReference type="PANTHER" id="PTHR42756">
    <property type="entry name" value="TRANSCRIPTIONAL REGULATOR, MARR"/>
    <property type="match status" value="1"/>
</dbReference>
<name>A0A419T7E8_9FIRM</name>
<dbReference type="Pfam" id="PF01047">
    <property type="entry name" value="MarR"/>
    <property type="match status" value="1"/>
</dbReference>
<evidence type="ECO:0000256" key="3">
    <source>
        <dbReference type="ARBA" id="ARBA00023163"/>
    </source>
</evidence>
<feature type="domain" description="HTH marR-type" evidence="4">
    <location>
        <begin position="6"/>
        <end position="132"/>
    </location>
</feature>
<dbReference type="GO" id="GO:0003677">
    <property type="term" value="F:DNA binding"/>
    <property type="evidence" value="ECO:0007669"/>
    <property type="project" value="UniProtKB-KW"/>
</dbReference>
<dbReference type="PRINTS" id="PR00598">
    <property type="entry name" value="HTHMARR"/>
</dbReference>
<dbReference type="Proteomes" id="UP000284277">
    <property type="component" value="Unassembled WGS sequence"/>
</dbReference>
<dbReference type="OrthoDB" id="6462103at2"/>
<evidence type="ECO:0000259" key="4">
    <source>
        <dbReference type="PROSITE" id="PS50995"/>
    </source>
</evidence>
<dbReference type="EMBL" id="MCIA01000007">
    <property type="protein sequence ID" value="RKD33333.1"/>
    <property type="molecule type" value="Genomic_DNA"/>
</dbReference>
<keyword evidence="6" id="KW-1185">Reference proteome</keyword>
<evidence type="ECO:0000313" key="6">
    <source>
        <dbReference type="Proteomes" id="UP000284277"/>
    </source>
</evidence>
<gene>
    <name evidence="5" type="ORF">BET01_15030</name>
</gene>
<sequence length="156" mass="18194">MNIRNYTRFFGILNRQFQTYINSAFKDIGLGYSECIFLANLYENEGINQEELSSFLIIDKAITAKTIKSLETKGFLIRTISKKDRRAKNLYLTDKGLNYKEQILNLLEKWIEYISDGIDKDTLDFVFKQIQIMAEKAGNADYDKLIESNINHEIDI</sequence>
<keyword evidence="3" id="KW-0804">Transcription</keyword>
<dbReference type="InterPro" id="IPR036388">
    <property type="entry name" value="WH-like_DNA-bd_sf"/>
</dbReference>